<dbReference type="Proteomes" id="UP000249218">
    <property type="component" value="Unassembled WGS sequence"/>
</dbReference>
<feature type="region of interest" description="Disordered" evidence="1">
    <location>
        <begin position="75"/>
        <end position="97"/>
    </location>
</feature>
<evidence type="ECO:0000256" key="1">
    <source>
        <dbReference type="SAM" id="MobiDB-lite"/>
    </source>
</evidence>
<accession>A0A2W1BY26</accession>
<dbReference type="EMBL" id="KZ149901">
    <property type="protein sequence ID" value="PZC78524.1"/>
    <property type="molecule type" value="Genomic_DNA"/>
</dbReference>
<keyword evidence="3" id="KW-1185">Reference proteome</keyword>
<name>A0A2W1BY26_HELAM</name>
<evidence type="ECO:0000313" key="2">
    <source>
        <dbReference type="EMBL" id="PZC78524.1"/>
    </source>
</evidence>
<sequence length="97" mass="11539">MRSSENARKEMLPFEVIVTTVYCNCKTCVKYCCDKEPVKCIDPRLMHMWNTCWITHGLKTTYKTNRPKRLKNNLIQNKSKRFKPEHQQEKCNQSNGN</sequence>
<protein>
    <submittedName>
        <fullName evidence="2">Uncharacterized protein</fullName>
    </submittedName>
</protein>
<organism evidence="2 3">
    <name type="scientific">Helicoverpa armigera</name>
    <name type="common">Cotton bollworm</name>
    <name type="synonym">Heliothis armigera</name>
    <dbReference type="NCBI Taxonomy" id="29058"/>
    <lineage>
        <taxon>Eukaryota</taxon>
        <taxon>Metazoa</taxon>
        <taxon>Ecdysozoa</taxon>
        <taxon>Arthropoda</taxon>
        <taxon>Hexapoda</taxon>
        <taxon>Insecta</taxon>
        <taxon>Pterygota</taxon>
        <taxon>Neoptera</taxon>
        <taxon>Endopterygota</taxon>
        <taxon>Lepidoptera</taxon>
        <taxon>Glossata</taxon>
        <taxon>Ditrysia</taxon>
        <taxon>Noctuoidea</taxon>
        <taxon>Noctuidae</taxon>
        <taxon>Heliothinae</taxon>
        <taxon>Helicoverpa</taxon>
    </lineage>
</organism>
<evidence type="ECO:0000313" key="3">
    <source>
        <dbReference type="Proteomes" id="UP000249218"/>
    </source>
</evidence>
<gene>
    <name evidence="2" type="primary">HaOG202090</name>
    <name evidence="2" type="ORF">B5X24_HaOG202090</name>
</gene>
<reference evidence="2 3" key="1">
    <citation type="journal article" date="2017" name="BMC Biol.">
        <title>Genomic innovations, transcriptional plasticity and gene loss underlying the evolution and divergence of two highly polyphagous and invasive Helicoverpa pest species.</title>
        <authorList>
            <person name="Pearce S.L."/>
            <person name="Clarke D.F."/>
            <person name="East P.D."/>
            <person name="Elfekih S."/>
            <person name="Gordon K.H."/>
            <person name="Jermiin L.S."/>
            <person name="McGaughran A."/>
            <person name="Oakeshott J.G."/>
            <person name="Papanikolaou A."/>
            <person name="Perera O.P."/>
            <person name="Rane R.V."/>
            <person name="Richards S."/>
            <person name="Tay W.T."/>
            <person name="Walsh T.K."/>
            <person name="Anderson A."/>
            <person name="Anderson C.J."/>
            <person name="Asgari S."/>
            <person name="Board P.G."/>
            <person name="Bretschneider A."/>
            <person name="Campbell P.M."/>
            <person name="Chertemps T."/>
            <person name="Christeller J.T."/>
            <person name="Coppin C.W."/>
            <person name="Downes S.J."/>
            <person name="Duan G."/>
            <person name="Farnsworth C.A."/>
            <person name="Good R.T."/>
            <person name="Han L.B."/>
            <person name="Han Y.C."/>
            <person name="Hatje K."/>
            <person name="Horne I."/>
            <person name="Huang Y.P."/>
            <person name="Hughes D.S."/>
            <person name="Jacquin-Joly E."/>
            <person name="James W."/>
            <person name="Jhangiani S."/>
            <person name="Kollmar M."/>
            <person name="Kuwar S.S."/>
            <person name="Li S."/>
            <person name="Liu N.Y."/>
            <person name="Maibeche M.T."/>
            <person name="Miller J.R."/>
            <person name="Montagne N."/>
            <person name="Perry T."/>
            <person name="Qu J."/>
            <person name="Song S.V."/>
            <person name="Sutton G.G."/>
            <person name="Vogel H."/>
            <person name="Walenz B.P."/>
            <person name="Xu W."/>
            <person name="Zhang H.J."/>
            <person name="Zou Z."/>
            <person name="Batterham P."/>
            <person name="Edwards O.R."/>
            <person name="Feyereisen R."/>
            <person name="Gibbs R.A."/>
            <person name="Heckel D.G."/>
            <person name="McGrath A."/>
            <person name="Robin C."/>
            <person name="Scherer S.E."/>
            <person name="Worley K.C."/>
            <person name="Wu Y.D."/>
        </authorList>
    </citation>
    <scope>NUCLEOTIDE SEQUENCE [LARGE SCALE GENOMIC DNA]</scope>
    <source>
        <strain evidence="2">Harm_GR_Male_#8</strain>
        <tissue evidence="2">Whole organism</tissue>
    </source>
</reference>
<proteinExistence type="predicted"/>
<dbReference type="AlphaFoldDB" id="A0A2W1BY26"/>